<dbReference type="CDD" id="cd00211">
    <property type="entry name" value="PTS_IIA_fru"/>
    <property type="match status" value="1"/>
</dbReference>
<dbReference type="PRINTS" id="PR00107">
    <property type="entry name" value="PHOSPHOCPHPR"/>
</dbReference>
<dbReference type="InterPro" id="IPR016152">
    <property type="entry name" value="PTrfase/Anion_transptr"/>
</dbReference>
<evidence type="ECO:0000256" key="9">
    <source>
        <dbReference type="ARBA" id="ARBA00022683"/>
    </source>
</evidence>
<evidence type="ECO:0000256" key="1">
    <source>
        <dbReference type="ARBA" id="ARBA00003136"/>
    </source>
</evidence>
<dbReference type="PANTHER" id="PTHR30181:SF3">
    <property type="entry name" value="MULTIPHOSPHORYL TRANSFER PROTEIN"/>
    <property type="match status" value="1"/>
</dbReference>
<dbReference type="NCBIfam" id="TIGR01003">
    <property type="entry name" value="PTS_HPr_family"/>
    <property type="match status" value="1"/>
</dbReference>
<dbReference type="PROSITE" id="PS51094">
    <property type="entry name" value="PTS_EIIA_TYPE_2"/>
    <property type="match status" value="1"/>
</dbReference>
<gene>
    <name evidence="13" type="ORF">E2R48_05045</name>
</gene>
<dbReference type="Gene3D" id="3.40.930.10">
    <property type="entry name" value="Mannitol-specific EII, Chain A"/>
    <property type="match status" value="2"/>
</dbReference>
<dbReference type="Proteomes" id="UP000297565">
    <property type="component" value="Unassembled WGS sequence"/>
</dbReference>
<organism evidence="13 14">
    <name type="scientific">Histophilus somni</name>
    <name type="common">Haemophilus somnus</name>
    <dbReference type="NCBI Taxonomy" id="731"/>
    <lineage>
        <taxon>Bacteria</taxon>
        <taxon>Pseudomonadati</taxon>
        <taxon>Pseudomonadota</taxon>
        <taxon>Gammaproteobacteria</taxon>
        <taxon>Pasteurellales</taxon>
        <taxon>Pasteurellaceae</taxon>
        <taxon>Histophilus</taxon>
    </lineage>
</organism>
<dbReference type="AlphaFoldDB" id="A0AAX2S2V2"/>
<keyword evidence="7" id="KW-0762">Sugar transport</keyword>
<evidence type="ECO:0000256" key="8">
    <source>
        <dbReference type="ARBA" id="ARBA00022679"/>
    </source>
</evidence>
<dbReference type="GO" id="GO:0005737">
    <property type="term" value="C:cytoplasm"/>
    <property type="evidence" value="ECO:0007669"/>
    <property type="project" value="UniProtKB-SubCell"/>
</dbReference>
<evidence type="ECO:0000256" key="3">
    <source>
        <dbReference type="ARBA" id="ARBA00015565"/>
    </source>
</evidence>
<accession>A0AAX2S2V2</accession>
<evidence type="ECO:0000256" key="5">
    <source>
        <dbReference type="ARBA" id="ARBA00022490"/>
    </source>
</evidence>
<evidence type="ECO:0000259" key="11">
    <source>
        <dbReference type="PROSITE" id="PS51094"/>
    </source>
</evidence>
<proteinExistence type="predicted"/>
<dbReference type="PROSITE" id="PS00372">
    <property type="entry name" value="PTS_EIIA_TYPE_2_HIS"/>
    <property type="match status" value="1"/>
</dbReference>
<protein>
    <recommendedName>
        <fullName evidence="3">Multiphosphoryl transfer protein</fullName>
    </recommendedName>
</protein>
<name>A0AAX2S2V2_HISSO</name>
<evidence type="ECO:0000259" key="12">
    <source>
        <dbReference type="PROSITE" id="PS51350"/>
    </source>
</evidence>
<sequence>MFNLSEQNIHLSAQAENKNQAIELVANALEQAGYVENGYLQGMLTREQQTSTFLGNGVAIPHGTLETRTKVQNTGVQVFQFPQGIEWGEGNIAYIVIGIAARSDEHLALLRQLTHVLGDENKTAKLATLQDVQAFRAILMGEEQFLVQSENISLDVDTESLLALVALNADKLQQQSAVNHQFISEVIANPALPLGKGLWITDAVTGNKKNALAFSRAKQPFNNKSNAVKGVLTIAYVNDQINQTLARLLEDDVQQALLNDSVEHILNLLNGKGKTTEDLTAHSTAMSNSHSGENEVIQSVTGTFTIRNEHGLHARPSAVLVNEVKKFKAKITVENITRNSAAVSAKSLMKIVALGAIQGHRLRFVAEGEDAQQAIEALGKVIAEGLGEAVSTVPPQEADTIETMEGITQKTLIENASTIEEKFGA</sequence>
<dbReference type="InterPro" id="IPR002178">
    <property type="entry name" value="PTS_EIIA_type-2_dom"/>
</dbReference>
<comment type="function">
    <text evidence="1">The phosphoenolpyruvate-dependent sugar phosphotransferase system (sugar PTS), a major carbohydrate active transport system, catalyzes the phosphorylation of incoming sugar substrates concomitantly with their translocation across the cell membrane. The enzyme II FruAB PTS system is involved in fructose transport.</text>
</comment>
<dbReference type="InterPro" id="IPR035895">
    <property type="entry name" value="HPr-like_sf"/>
</dbReference>
<dbReference type="GO" id="GO:0009401">
    <property type="term" value="P:phosphoenolpyruvate-dependent sugar phosphotransferase system"/>
    <property type="evidence" value="ECO:0007669"/>
    <property type="project" value="UniProtKB-KW"/>
</dbReference>
<feature type="domain" description="PTS EIIA type-2" evidence="11">
    <location>
        <begin position="2"/>
        <end position="142"/>
    </location>
</feature>
<dbReference type="SUPFAM" id="SSF55594">
    <property type="entry name" value="HPr-like"/>
    <property type="match status" value="1"/>
</dbReference>
<dbReference type="Gene3D" id="3.30.1340.10">
    <property type="entry name" value="HPr-like"/>
    <property type="match status" value="1"/>
</dbReference>
<comment type="subcellular location">
    <subcellularLocation>
        <location evidence="2">Cytoplasm</location>
    </subcellularLocation>
</comment>
<dbReference type="PANTHER" id="PTHR30181">
    <property type="entry name" value="MANNITOL PERMEASE IIC COMPONENT"/>
    <property type="match status" value="1"/>
</dbReference>
<keyword evidence="4" id="KW-0813">Transport</keyword>
<dbReference type="Pfam" id="PF00359">
    <property type="entry name" value="PTS_EIIA_2"/>
    <property type="match status" value="1"/>
</dbReference>
<dbReference type="SUPFAM" id="SSF55804">
    <property type="entry name" value="Phoshotransferase/anion transport protein"/>
    <property type="match status" value="2"/>
</dbReference>
<keyword evidence="8" id="KW-0808">Transferase</keyword>
<dbReference type="PROSITE" id="PS51350">
    <property type="entry name" value="PTS_HPR_DOM"/>
    <property type="match status" value="1"/>
</dbReference>
<dbReference type="InterPro" id="IPR050893">
    <property type="entry name" value="Sugar_PTS"/>
</dbReference>
<reference evidence="13 14" key="1">
    <citation type="submission" date="2019-03" db="EMBL/GenBank/DDBJ databases">
        <title>Horizontal Gene Transfer Machinery in Histophilus somni.</title>
        <authorList>
            <person name="Mostafa Nazari M."/>
            <person name="Liljebjelke K."/>
        </authorList>
    </citation>
    <scope>NUCLEOTIDE SEQUENCE [LARGE SCALE GENOMIC DNA]</scope>
    <source>
        <strain evidence="13 14">UOC-EPH-KLM-04</strain>
    </source>
</reference>
<keyword evidence="9" id="KW-0598">Phosphotransferase system</keyword>
<feature type="domain" description="HPr" evidence="12">
    <location>
        <begin position="299"/>
        <end position="389"/>
    </location>
</feature>
<evidence type="ECO:0000313" key="13">
    <source>
        <dbReference type="EMBL" id="TEW30000.1"/>
    </source>
</evidence>
<dbReference type="EMBL" id="SNRV01000009">
    <property type="protein sequence ID" value="TEW30000.1"/>
    <property type="molecule type" value="Genomic_DNA"/>
</dbReference>
<dbReference type="CDD" id="cd00367">
    <property type="entry name" value="PTS-HPr_like"/>
    <property type="match status" value="1"/>
</dbReference>
<dbReference type="GO" id="GO:0005886">
    <property type="term" value="C:plasma membrane"/>
    <property type="evidence" value="ECO:0007669"/>
    <property type="project" value="TreeGrafter"/>
</dbReference>
<dbReference type="InterPro" id="IPR001020">
    <property type="entry name" value="PTS_HPr_His_P_site"/>
</dbReference>
<keyword evidence="10" id="KW-0418">Kinase</keyword>
<evidence type="ECO:0000256" key="2">
    <source>
        <dbReference type="ARBA" id="ARBA00004496"/>
    </source>
</evidence>
<dbReference type="GO" id="GO:0090563">
    <property type="term" value="F:protein-phosphocysteine-sugar phosphotransferase activity"/>
    <property type="evidence" value="ECO:0007669"/>
    <property type="project" value="TreeGrafter"/>
</dbReference>
<evidence type="ECO:0000256" key="7">
    <source>
        <dbReference type="ARBA" id="ARBA00022597"/>
    </source>
</evidence>
<keyword evidence="6" id="KW-0597">Phosphoprotein</keyword>
<evidence type="ECO:0000256" key="6">
    <source>
        <dbReference type="ARBA" id="ARBA00022553"/>
    </source>
</evidence>
<comment type="caution">
    <text evidence="13">The sequence shown here is derived from an EMBL/GenBank/DDBJ whole genome shotgun (WGS) entry which is preliminary data.</text>
</comment>
<dbReference type="FunFam" id="3.40.930.10:FF:000006">
    <property type="entry name" value="Fructose-specific PTS system IIA component"/>
    <property type="match status" value="1"/>
</dbReference>
<dbReference type="PROSITE" id="PS00369">
    <property type="entry name" value="PTS_HPR_HIS"/>
    <property type="match status" value="1"/>
</dbReference>
<evidence type="ECO:0000256" key="10">
    <source>
        <dbReference type="ARBA" id="ARBA00022777"/>
    </source>
</evidence>
<dbReference type="Pfam" id="PF00381">
    <property type="entry name" value="PTS-HPr"/>
    <property type="match status" value="1"/>
</dbReference>
<dbReference type="NCBIfam" id="NF008319">
    <property type="entry name" value="PRK11109.1"/>
    <property type="match status" value="1"/>
</dbReference>
<dbReference type="InterPro" id="IPR000032">
    <property type="entry name" value="HPr-like"/>
</dbReference>
<evidence type="ECO:0000256" key="4">
    <source>
        <dbReference type="ARBA" id="ARBA00022448"/>
    </source>
</evidence>
<dbReference type="GO" id="GO:0016301">
    <property type="term" value="F:kinase activity"/>
    <property type="evidence" value="ECO:0007669"/>
    <property type="project" value="UniProtKB-KW"/>
</dbReference>
<keyword evidence="5" id="KW-0963">Cytoplasm</keyword>
<evidence type="ECO:0000313" key="14">
    <source>
        <dbReference type="Proteomes" id="UP000297565"/>
    </source>
</evidence>